<organism evidence="1 2">
    <name type="scientific">Oculimacula yallundae</name>
    <dbReference type="NCBI Taxonomy" id="86028"/>
    <lineage>
        <taxon>Eukaryota</taxon>
        <taxon>Fungi</taxon>
        <taxon>Dikarya</taxon>
        <taxon>Ascomycota</taxon>
        <taxon>Pezizomycotina</taxon>
        <taxon>Leotiomycetes</taxon>
        <taxon>Helotiales</taxon>
        <taxon>Ploettnerulaceae</taxon>
        <taxon>Oculimacula</taxon>
    </lineage>
</organism>
<dbReference type="Proteomes" id="UP001595075">
    <property type="component" value="Unassembled WGS sequence"/>
</dbReference>
<gene>
    <name evidence="1" type="ORF">VTL71DRAFT_12814</name>
</gene>
<accession>A0ABR4CP29</accession>
<sequence length="325" mass="36085">MSTSLAYHYACYNDDDDLAGITSTIIYDTALSHHRILYKIARAELTTKNEKRDDAVVTYSGLLENTTDVVLRIPEYTVDSASAALEGAQLQVEIEEANVANANSGVAPRESTIRRSRKDLVEGDFKALLLLVEKAWVAAGGRGNFSDDFGNQFLDDVFAGGWTSEFKAFDNPQEPSSNDMPSYPVSMGRLRKDCDGTAKAPEPKPHRRRAGAEVKCRVSKDATKLLLEYVDINGSHIKYEQEDADGRKYVNIHMAETIEGIQARANLAWEAGETARFGPFNRMKILNEARASLHHWYHVGAPYDNVPHLDFEPQQLPSGDSICSI</sequence>
<evidence type="ECO:0000313" key="1">
    <source>
        <dbReference type="EMBL" id="KAL2071579.1"/>
    </source>
</evidence>
<proteinExistence type="predicted"/>
<dbReference type="EMBL" id="JAZHXI010000005">
    <property type="protein sequence ID" value="KAL2071579.1"/>
    <property type="molecule type" value="Genomic_DNA"/>
</dbReference>
<evidence type="ECO:0000313" key="2">
    <source>
        <dbReference type="Proteomes" id="UP001595075"/>
    </source>
</evidence>
<comment type="caution">
    <text evidence="1">The sequence shown here is derived from an EMBL/GenBank/DDBJ whole genome shotgun (WGS) entry which is preliminary data.</text>
</comment>
<protein>
    <submittedName>
        <fullName evidence="1">Uncharacterized protein</fullName>
    </submittedName>
</protein>
<reference evidence="1 2" key="1">
    <citation type="journal article" date="2024" name="Commun. Biol.">
        <title>Comparative genomic analysis of thermophilic fungi reveals convergent evolutionary adaptations and gene losses.</title>
        <authorList>
            <person name="Steindorff A.S."/>
            <person name="Aguilar-Pontes M.V."/>
            <person name="Robinson A.J."/>
            <person name="Andreopoulos B."/>
            <person name="LaButti K."/>
            <person name="Kuo A."/>
            <person name="Mondo S."/>
            <person name="Riley R."/>
            <person name="Otillar R."/>
            <person name="Haridas S."/>
            <person name="Lipzen A."/>
            <person name="Grimwood J."/>
            <person name="Schmutz J."/>
            <person name="Clum A."/>
            <person name="Reid I.D."/>
            <person name="Moisan M.C."/>
            <person name="Butler G."/>
            <person name="Nguyen T.T.M."/>
            <person name="Dewar K."/>
            <person name="Conant G."/>
            <person name="Drula E."/>
            <person name="Henrissat B."/>
            <person name="Hansel C."/>
            <person name="Singer S."/>
            <person name="Hutchinson M.I."/>
            <person name="de Vries R.P."/>
            <person name="Natvig D.O."/>
            <person name="Powell A.J."/>
            <person name="Tsang A."/>
            <person name="Grigoriev I.V."/>
        </authorList>
    </citation>
    <scope>NUCLEOTIDE SEQUENCE [LARGE SCALE GENOMIC DNA]</scope>
    <source>
        <strain evidence="1 2">CBS 494.80</strain>
    </source>
</reference>
<keyword evidence="2" id="KW-1185">Reference proteome</keyword>
<name>A0ABR4CP29_9HELO</name>